<dbReference type="EMBL" id="VFET01000045">
    <property type="protein sequence ID" value="TWR98369.1"/>
    <property type="molecule type" value="Genomic_DNA"/>
</dbReference>
<dbReference type="EMBL" id="LT629689">
    <property type="protein sequence ID" value="SDE70810.1"/>
    <property type="molecule type" value="Genomic_DNA"/>
</dbReference>
<dbReference type="PROSITE" id="PS51257">
    <property type="entry name" value="PROKAR_LIPOPROTEIN"/>
    <property type="match status" value="1"/>
</dbReference>
<evidence type="ECO:0000313" key="3">
    <source>
        <dbReference type="EMBL" id="TWR98369.1"/>
    </source>
</evidence>
<proteinExistence type="predicted"/>
<keyword evidence="4" id="KW-1185">Reference proteome</keyword>
<evidence type="ECO:0000313" key="4">
    <source>
        <dbReference type="Proteomes" id="UP000182858"/>
    </source>
</evidence>
<keyword evidence="1" id="KW-0175">Coiled coil</keyword>
<accession>A0A5C5Q4G6</accession>
<name>A0A5C5Q4G6_9PSED</name>
<evidence type="ECO:0008006" key="6">
    <source>
        <dbReference type="Google" id="ProtNLM"/>
    </source>
</evidence>
<evidence type="ECO:0000313" key="5">
    <source>
        <dbReference type="Proteomes" id="UP000317951"/>
    </source>
</evidence>
<dbReference type="GeneID" id="78552215"/>
<dbReference type="AlphaFoldDB" id="A0A5C5Q4G6"/>
<evidence type="ECO:0000256" key="1">
    <source>
        <dbReference type="SAM" id="Coils"/>
    </source>
</evidence>
<sequence length="252" mass="28272">MNKIIAIFISVLISGCVLEPRVYPKAKPYDNPEGYVVYKPYAGYQRWDGRYLSGFYSSGWQYLDNCVATGPLVPNKILQASIRYSDKDDVVYLNYAGGPSRARCDIKYDVIKAEIDKYISDASAAETARNIAEIKEEKRQEAERKKKGLGEKVNKVEFGGFVAAREDILTSVLLACYTGSLDSGGWPSISTQERTSRYKALLSLHDDSPASMQRITNAYNFALKNLSDRYPLDTMAKYRGSVCDQMVMKGKL</sequence>
<dbReference type="Proteomes" id="UP000182858">
    <property type="component" value="Chromosome I"/>
</dbReference>
<dbReference type="Proteomes" id="UP000317951">
    <property type="component" value="Unassembled WGS sequence"/>
</dbReference>
<protein>
    <recommendedName>
        <fullName evidence="6">Lipoprotein</fullName>
    </recommendedName>
</protein>
<dbReference type="RefSeq" id="WP_130926158.1">
    <property type="nucleotide sequence ID" value="NZ_LT629689.1"/>
</dbReference>
<gene>
    <name evidence="3" type="ORF">FIV36_29675</name>
    <name evidence="2" type="ORF">SAMN05216591_0690</name>
</gene>
<feature type="coiled-coil region" evidence="1">
    <location>
        <begin position="124"/>
        <end position="152"/>
    </location>
</feature>
<reference evidence="3 5" key="2">
    <citation type="submission" date="2019-06" db="EMBL/GenBank/DDBJ databases">
        <title>Pseudomonas bimorpha sp. nov. isolated from bovine raw milk and skim milk concentrate.</title>
        <authorList>
            <person name="Hofmann K."/>
            <person name="Huptas C."/>
            <person name="Doll E."/>
            <person name="Scherer S."/>
            <person name="Wenning M."/>
        </authorList>
    </citation>
    <scope>NUCLEOTIDE SEQUENCE [LARGE SCALE GENOMIC DNA]</scope>
    <source>
        <strain evidence="3 5">DSM 17835</strain>
    </source>
</reference>
<organism evidence="3 5">
    <name type="scientific">Pseudomonas extremaustralis</name>
    <dbReference type="NCBI Taxonomy" id="359110"/>
    <lineage>
        <taxon>Bacteria</taxon>
        <taxon>Pseudomonadati</taxon>
        <taxon>Pseudomonadota</taxon>
        <taxon>Gammaproteobacteria</taxon>
        <taxon>Pseudomonadales</taxon>
        <taxon>Pseudomonadaceae</taxon>
        <taxon>Pseudomonas</taxon>
    </lineage>
</organism>
<dbReference type="OrthoDB" id="9932643at2"/>
<evidence type="ECO:0000313" key="2">
    <source>
        <dbReference type="EMBL" id="SDE70810.1"/>
    </source>
</evidence>
<reference evidence="2 4" key="1">
    <citation type="submission" date="2016-10" db="EMBL/GenBank/DDBJ databases">
        <authorList>
            <person name="Varghese N."/>
            <person name="Submissions S."/>
        </authorList>
    </citation>
    <scope>NUCLEOTIDE SEQUENCE [LARGE SCALE GENOMIC DNA]</scope>
    <source>
        <strain evidence="2 4">DSM 17835</strain>
    </source>
</reference>